<evidence type="ECO:0008006" key="4">
    <source>
        <dbReference type="Google" id="ProtNLM"/>
    </source>
</evidence>
<keyword evidence="1" id="KW-0732">Signal</keyword>
<organism evidence="2 3">
    <name type="scientific">Desulfoferula mesophila</name>
    <dbReference type="NCBI Taxonomy" id="3058419"/>
    <lineage>
        <taxon>Bacteria</taxon>
        <taxon>Pseudomonadati</taxon>
        <taxon>Thermodesulfobacteriota</taxon>
        <taxon>Desulfarculia</taxon>
        <taxon>Desulfarculales</taxon>
        <taxon>Desulfarculaceae</taxon>
        <taxon>Desulfoferula</taxon>
    </lineage>
</organism>
<dbReference type="SUPFAM" id="SSF56925">
    <property type="entry name" value="OMPA-like"/>
    <property type="match status" value="1"/>
</dbReference>
<sequence length="185" mass="20199">MARSLFLPLFLVSCLLCSNVVPASAGVLGFNEWGLTAFGNVSMDTDDGDLYEAGMFADVAMPIWVRKDLRLDFRVEGQVGVFFDYDTGVEVAIVPALRLYLMCNDVFLPYVEAGAGPSYNTLDISELGLGFNFLSFGGLGLRFPLCEAMSLDVGYRWRHISNAGLDNQNQGVSSNQLLVGLAWAF</sequence>
<evidence type="ECO:0000313" key="3">
    <source>
        <dbReference type="Proteomes" id="UP001366166"/>
    </source>
</evidence>
<feature type="signal peptide" evidence="1">
    <location>
        <begin position="1"/>
        <end position="25"/>
    </location>
</feature>
<dbReference type="InterPro" id="IPR011250">
    <property type="entry name" value="OMP/PagP_B-barrel"/>
</dbReference>
<dbReference type="Gene3D" id="2.40.160.20">
    <property type="match status" value="1"/>
</dbReference>
<dbReference type="EMBL" id="AP028679">
    <property type="protein sequence ID" value="BEQ15757.1"/>
    <property type="molecule type" value="Genomic_DNA"/>
</dbReference>
<keyword evidence="3" id="KW-1185">Reference proteome</keyword>
<dbReference type="AlphaFoldDB" id="A0AAU9EGZ3"/>
<dbReference type="RefSeq" id="WP_338600646.1">
    <property type="nucleotide sequence ID" value="NZ_AP028679.1"/>
</dbReference>
<dbReference type="Proteomes" id="UP001366166">
    <property type="component" value="Chromosome"/>
</dbReference>
<dbReference type="Pfam" id="PF09411">
    <property type="entry name" value="PagL"/>
    <property type="match status" value="1"/>
</dbReference>
<gene>
    <name evidence="2" type="ORF">FAK_28230</name>
</gene>
<reference evidence="3" key="1">
    <citation type="journal article" date="2023" name="Arch. Microbiol.">
        <title>Desulfoferula mesophilus gen. nov. sp. nov., a mesophilic sulfate-reducing bacterium isolated from a brackish lake sediment.</title>
        <authorList>
            <person name="Watanabe T."/>
            <person name="Yabe T."/>
            <person name="Tsuji J.M."/>
            <person name="Fukui M."/>
        </authorList>
    </citation>
    <scope>NUCLEOTIDE SEQUENCE [LARGE SCALE GENOMIC DNA]</scope>
    <source>
        <strain evidence="3">12FAK</strain>
    </source>
</reference>
<evidence type="ECO:0000256" key="1">
    <source>
        <dbReference type="SAM" id="SignalP"/>
    </source>
</evidence>
<name>A0AAU9EGZ3_9BACT</name>
<feature type="chain" id="PRO_5043851931" description="Acyloxyacyl hydrolase" evidence="1">
    <location>
        <begin position="26"/>
        <end position="185"/>
    </location>
</feature>
<dbReference type="InterPro" id="IPR018550">
    <property type="entry name" value="Lipid-A_deacylase-rel"/>
</dbReference>
<accession>A0AAU9EGZ3</accession>
<protein>
    <recommendedName>
        <fullName evidence="4">Acyloxyacyl hydrolase</fullName>
    </recommendedName>
</protein>
<evidence type="ECO:0000313" key="2">
    <source>
        <dbReference type="EMBL" id="BEQ15757.1"/>
    </source>
</evidence>
<proteinExistence type="predicted"/>
<dbReference type="KEGG" id="dmp:FAK_28230"/>